<evidence type="ECO:0000256" key="10">
    <source>
        <dbReference type="ARBA" id="ARBA00022837"/>
    </source>
</evidence>
<dbReference type="FunFam" id="3.40.50.970:FF:000004">
    <property type="entry name" value="Transketolase"/>
    <property type="match status" value="1"/>
</dbReference>
<keyword evidence="9 18" id="KW-0479">Metal-binding</keyword>
<evidence type="ECO:0000256" key="6">
    <source>
        <dbReference type="ARBA" id="ARBA00011738"/>
    </source>
</evidence>
<comment type="caution">
    <text evidence="22">The sequence shown here is derived from an EMBL/GenBank/DDBJ whole genome shotgun (WGS) entry which is preliminary data.</text>
</comment>
<dbReference type="GeneID" id="85015833"/>
<dbReference type="InterPro" id="IPR005474">
    <property type="entry name" value="Transketolase_N"/>
</dbReference>
<comment type="cofactor">
    <cofactor evidence="1">
        <name>Ca(2+)</name>
        <dbReference type="ChEBI" id="CHEBI:29108"/>
    </cofactor>
</comment>
<name>A0A7W9SHP3_9FIRM</name>
<keyword evidence="10 20" id="KW-0106">Calcium</keyword>
<dbReference type="Proteomes" id="UP000522163">
    <property type="component" value="Unassembled WGS sequence"/>
</dbReference>
<dbReference type="Pfam" id="PF00456">
    <property type="entry name" value="Transketolase_N"/>
    <property type="match status" value="1"/>
</dbReference>
<dbReference type="Pfam" id="PF02779">
    <property type="entry name" value="Transket_pyr"/>
    <property type="match status" value="1"/>
</dbReference>
<dbReference type="GO" id="GO:0005829">
    <property type="term" value="C:cytosol"/>
    <property type="evidence" value="ECO:0007669"/>
    <property type="project" value="TreeGrafter"/>
</dbReference>
<proteinExistence type="inferred from homology"/>
<dbReference type="InterPro" id="IPR055152">
    <property type="entry name" value="Transketolase-like_C_2"/>
</dbReference>
<dbReference type="RefSeq" id="WP_183684801.1">
    <property type="nucleotide sequence ID" value="NZ_JACHHH010000014.1"/>
</dbReference>
<evidence type="ECO:0000313" key="23">
    <source>
        <dbReference type="Proteomes" id="UP000522163"/>
    </source>
</evidence>
<dbReference type="PROSITE" id="PS00801">
    <property type="entry name" value="TRANSKETOLASE_1"/>
    <property type="match status" value="1"/>
</dbReference>
<dbReference type="InterPro" id="IPR009014">
    <property type="entry name" value="Transketo_C/PFOR_II"/>
</dbReference>
<dbReference type="EMBL" id="JACHHH010000014">
    <property type="protein sequence ID" value="MBB6042324.1"/>
    <property type="molecule type" value="Genomic_DNA"/>
</dbReference>
<evidence type="ECO:0000256" key="17">
    <source>
        <dbReference type="PIRSR" id="PIRSR605478-3"/>
    </source>
</evidence>
<feature type="binding site" evidence="17">
    <location>
        <position position="263"/>
    </location>
    <ligand>
        <name>thiamine diphosphate</name>
        <dbReference type="ChEBI" id="CHEBI:58937"/>
    </ligand>
</feature>
<feature type="binding site" evidence="16">
    <location>
        <position position="521"/>
    </location>
    <ligand>
        <name>substrate</name>
    </ligand>
</feature>
<feature type="binding site" evidence="16">
    <location>
        <position position="470"/>
    </location>
    <ligand>
        <name>substrate</name>
    </ligand>
</feature>
<dbReference type="InterPro" id="IPR049557">
    <property type="entry name" value="Transketolase_CS"/>
</dbReference>
<evidence type="ECO:0000256" key="9">
    <source>
        <dbReference type="ARBA" id="ARBA00022723"/>
    </source>
</evidence>
<feature type="binding site" evidence="18">
    <location>
        <position position="157"/>
    </location>
    <ligand>
        <name>Mg(2+)</name>
        <dbReference type="ChEBI" id="CHEBI:18420"/>
    </ligand>
</feature>
<comment type="cofactor">
    <cofactor evidence="20">
        <name>Mg(2+)</name>
        <dbReference type="ChEBI" id="CHEBI:18420"/>
    </cofactor>
    <cofactor evidence="20">
        <name>Ca(2+)</name>
        <dbReference type="ChEBI" id="CHEBI:29108"/>
    </cofactor>
    <cofactor evidence="20">
        <name>Mn(2+)</name>
        <dbReference type="ChEBI" id="CHEBI:29035"/>
    </cofactor>
    <cofactor evidence="20">
        <name>Co(2+)</name>
        <dbReference type="ChEBI" id="CHEBI:48828"/>
    </cofactor>
    <text evidence="20">Binds 1 Mg(2+) ion per subunit. Can also utilize other divalent metal cations, such as Ca(2+), Mn(2+) and Co(2+).</text>
</comment>
<evidence type="ECO:0000313" key="22">
    <source>
        <dbReference type="EMBL" id="MBB6042324.1"/>
    </source>
</evidence>
<dbReference type="AlphaFoldDB" id="A0A7W9SHP3"/>
<accession>A0A7W9SHP3</accession>
<feature type="binding site" evidence="16">
    <location>
        <position position="28"/>
    </location>
    <ligand>
        <name>substrate</name>
    </ligand>
</feature>
<evidence type="ECO:0000256" key="12">
    <source>
        <dbReference type="ARBA" id="ARBA00023052"/>
    </source>
</evidence>
<dbReference type="FunFam" id="3.40.50.920:FF:000003">
    <property type="entry name" value="Transketolase"/>
    <property type="match status" value="1"/>
</dbReference>
<dbReference type="SUPFAM" id="SSF52922">
    <property type="entry name" value="TK C-terminal domain-like"/>
    <property type="match status" value="1"/>
</dbReference>
<feature type="binding site" evidence="17">
    <location>
        <position position="438"/>
    </location>
    <ligand>
        <name>thiamine diphosphate</name>
        <dbReference type="ChEBI" id="CHEBI:58937"/>
    </ligand>
</feature>
<dbReference type="InterPro" id="IPR029061">
    <property type="entry name" value="THDP-binding"/>
</dbReference>
<dbReference type="GO" id="GO:0006098">
    <property type="term" value="P:pentose-phosphate shunt"/>
    <property type="evidence" value="ECO:0007669"/>
    <property type="project" value="TreeGrafter"/>
</dbReference>
<comment type="cofactor">
    <cofactor evidence="18">
        <name>Mg(2+)</name>
        <dbReference type="ChEBI" id="CHEBI:18420"/>
    </cofactor>
    <text evidence="18">Binds 1 Mg(2+) ion per subunit. Can also utilize other divalent metal cations, such as Ca(2+), Mn(2+) and Co(2+).</text>
</comment>
<dbReference type="PANTHER" id="PTHR43522:SF2">
    <property type="entry name" value="TRANSKETOLASE 1-RELATED"/>
    <property type="match status" value="1"/>
</dbReference>
<feature type="binding site" evidence="16">
    <location>
        <position position="462"/>
    </location>
    <ligand>
        <name>substrate</name>
    </ligand>
</feature>
<keyword evidence="12 17" id="KW-0786">Thiamine pyrophosphate</keyword>
<comment type="cofactor">
    <cofactor evidence="3">
        <name>Co(2+)</name>
        <dbReference type="ChEBI" id="CHEBI:48828"/>
    </cofactor>
</comment>
<dbReference type="InterPro" id="IPR033247">
    <property type="entry name" value="Transketolase_fam"/>
</dbReference>
<evidence type="ECO:0000259" key="21">
    <source>
        <dbReference type="SMART" id="SM00861"/>
    </source>
</evidence>
<sequence length="660" mass="72398">MNKEIETKAINSIRILSADGIQKANSGHPGLPLGAAPMAYTLWAKHLHFHPEHPDWDNRDRFVLSAGHGSMMLYSLLHLFSFGLTKDDLMQFRQLGSLTPGHPEYGHTKGIDATTGPLGAGLAMAVGMAMAESHLAAEFNKEDLKLVDHRTYALCGDGCLMEGISSEALSLAGTLKLDKLTILYDSNKISIEGNTDIAFTENVEQRMQAFGFKTLTVEDGNDIEAISKAIETAKEDCSAPYFITIKTQIGYGVPKKMGSASAHGEPLGEENIKEMRKFLNWEEEEPFLVPKEVYAHYDALVEEKKTSYSAWEELRAKYEKAYPECYAKYCAYHNPGSAAALLQEEKLWTAVEKPEATRSSSGEVIQILKDLVPNLFGGSADLAPSTKTEMKGEGFYSPENPLGKNIHFGVRELAMAGIANGILLHGGLRSYVATFFVFSDYVKPMARLAALMGLPQIYVLTHDSIGVGEDGPTHEPIEQLAMLRSTPNFRVFRPCDRQETAAAWFSALSSTDCPTAIVLSRQNLPQYCKDGRDALKGAYILSGGEEEPELILMATGSEVELAEEAAKVLRGEGRAVRVVSMPSLEVFALQSPEYQEKVLPKSCRKRISIEALSTFGWGKYVGFEGKSIGLDRFGASGPAKSLFKEFGFTVERVVEEAKSL</sequence>
<protein>
    <recommendedName>
        <fullName evidence="7 14">Transketolase</fullName>
        <ecNumber evidence="7 14">2.2.1.1</ecNumber>
    </recommendedName>
</protein>
<feature type="binding site" evidence="17">
    <location>
        <begin position="116"/>
        <end position="118"/>
    </location>
    <ligand>
        <name>thiamine diphosphate</name>
        <dbReference type="ChEBI" id="CHEBI:58937"/>
    </ligand>
</feature>
<reference evidence="22 23" key="1">
    <citation type="submission" date="2020-08" db="EMBL/GenBank/DDBJ databases">
        <title>Genomic Encyclopedia of Type Strains, Phase IV (KMG-IV): sequencing the most valuable type-strain genomes for metagenomic binning, comparative biology and taxonomic classification.</title>
        <authorList>
            <person name="Goeker M."/>
        </authorList>
    </citation>
    <scope>NUCLEOTIDE SEQUENCE [LARGE SCALE GENOMIC DNA]</scope>
    <source>
        <strain evidence="22 23">DSM 17245</strain>
    </source>
</reference>
<evidence type="ECO:0000256" key="1">
    <source>
        <dbReference type="ARBA" id="ARBA00001913"/>
    </source>
</evidence>
<comment type="function">
    <text evidence="4 20">Catalyzes the transfer of a two-carbon ketol group from a ketose donor to an aldose acceptor, via a covalent intermediate with the cofactor thiamine pyrophosphate.</text>
</comment>
<feature type="binding site" evidence="16">
    <location>
        <position position="385"/>
    </location>
    <ligand>
        <name>substrate</name>
    </ligand>
</feature>
<comment type="cofactor">
    <cofactor evidence="2">
        <name>Mn(2+)</name>
        <dbReference type="ChEBI" id="CHEBI:29035"/>
    </cofactor>
</comment>
<feature type="site" description="Important for catalytic activity" evidence="19">
    <location>
        <position position="28"/>
    </location>
</feature>
<feature type="binding site" evidence="17">
    <location>
        <position position="158"/>
    </location>
    <ligand>
        <name>thiamine diphosphate</name>
        <dbReference type="ChEBI" id="CHEBI:58937"/>
    </ligand>
</feature>
<dbReference type="CDD" id="cd07033">
    <property type="entry name" value="TPP_PYR_DXS_TK_like"/>
    <property type="match status" value="1"/>
</dbReference>
<evidence type="ECO:0000256" key="13">
    <source>
        <dbReference type="ARBA" id="ARBA00049473"/>
    </source>
</evidence>
<evidence type="ECO:0000256" key="11">
    <source>
        <dbReference type="ARBA" id="ARBA00022842"/>
    </source>
</evidence>
<feature type="domain" description="Transketolase-like pyrimidine-binding" evidence="21">
    <location>
        <begin position="355"/>
        <end position="526"/>
    </location>
</feature>
<evidence type="ECO:0000256" key="8">
    <source>
        <dbReference type="ARBA" id="ARBA00022679"/>
    </source>
</evidence>
<evidence type="ECO:0000256" key="4">
    <source>
        <dbReference type="ARBA" id="ARBA00002931"/>
    </source>
</evidence>
<organism evidence="22 23">
    <name type="scientific">Oribacterium sinus</name>
    <dbReference type="NCBI Taxonomy" id="237576"/>
    <lineage>
        <taxon>Bacteria</taxon>
        <taxon>Bacillati</taxon>
        <taxon>Bacillota</taxon>
        <taxon>Clostridia</taxon>
        <taxon>Lachnospirales</taxon>
        <taxon>Lachnospiraceae</taxon>
        <taxon>Oribacterium</taxon>
    </lineage>
</organism>
<dbReference type="PANTHER" id="PTHR43522">
    <property type="entry name" value="TRANSKETOLASE"/>
    <property type="match status" value="1"/>
</dbReference>
<dbReference type="CDD" id="cd02012">
    <property type="entry name" value="TPP_TK"/>
    <property type="match status" value="1"/>
</dbReference>
<dbReference type="InterPro" id="IPR020826">
    <property type="entry name" value="Transketolase_BS"/>
</dbReference>
<evidence type="ECO:0000256" key="5">
    <source>
        <dbReference type="ARBA" id="ARBA00007131"/>
    </source>
</evidence>
<feature type="binding site" evidence="18">
    <location>
        <position position="187"/>
    </location>
    <ligand>
        <name>Mg(2+)</name>
        <dbReference type="ChEBI" id="CHEBI:18420"/>
    </ligand>
</feature>
<evidence type="ECO:0000256" key="20">
    <source>
        <dbReference type="RuleBase" id="RU004996"/>
    </source>
</evidence>
<comment type="cofactor">
    <cofactor evidence="17">
        <name>thiamine diphosphate</name>
        <dbReference type="ChEBI" id="CHEBI:58937"/>
    </cofactor>
    <text evidence="17">Binds 1 thiamine pyrophosphate per subunit. During the reaction, the substrate forms a covalent intermediate with the cofactor.</text>
</comment>
<dbReference type="Gene3D" id="3.40.50.970">
    <property type="match status" value="2"/>
</dbReference>
<dbReference type="PROSITE" id="PS00802">
    <property type="entry name" value="TRANSKETOLASE_2"/>
    <property type="match status" value="1"/>
</dbReference>
<dbReference type="FunFam" id="3.40.50.970:FF:000045">
    <property type="entry name" value="Transketolase"/>
    <property type="match status" value="1"/>
</dbReference>
<dbReference type="Gene3D" id="3.40.50.920">
    <property type="match status" value="1"/>
</dbReference>
<evidence type="ECO:0000256" key="15">
    <source>
        <dbReference type="PIRSR" id="PIRSR605478-1"/>
    </source>
</evidence>
<dbReference type="InterPro" id="IPR005478">
    <property type="entry name" value="Transketolase_bac-like"/>
</dbReference>
<feature type="binding site" evidence="17">
    <location>
        <position position="187"/>
    </location>
    <ligand>
        <name>thiamine diphosphate</name>
        <dbReference type="ChEBI" id="CHEBI:58937"/>
    </ligand>
</feature>
<evidence type="ECO:0000256" key="2">
    <source>
        <dbReference type="ARBA" id="ARBA00001936"/>
    </source>
</evidence>
<evidence type="ECO:0000256" key="16">
    <source>
        <dbReference type="PIRSR" id="PIRSR605478-2"/>
    </source>
</evidence>
<dbReference type="SMART" id="SM00861">
    <property type="entry name" value="Transket_pyr"/>
    <property type="match status" value="1"/>
</dbReference>
<dbReference type="Pfam" id="PF22613">
    <property type="entry name" value="Transketolase_C_1"/>
    <property type="match status" value="1"/>
</dbReference>
<comment type="similarity">
    <text evidence="5 20">Belongs to the transketolase family.</text>
</comment>
<feature type="binding site" evidence="16">
    <location>
        <position position="474"/>
    </location>
    <ligand>
        <name>substrate</name>
    </ligand>
</feature>
<comment type="catalytic activity">
    <reaction evidence="13 20">
        <text>D-sedoheptulose 7-phosphate + D-glyceraldehyde 3-phosphate = aldehydo-D-ribose 5-phosphate + D-xylulose 5-phosphate</text>
        <dbReference type="Rhea" id="RHEA:10508"/>
        <dbReference type="ChEBI" id="CHEBI:57483"/>
        <dbReference type="ChEBI" id="CHEBI:57737"/>
        <dbReference type="ChEBI" id="CHEBI:58273"/>
        <dbReference type="ChEBI" id="CHEBI:59776"/>
        <dbReference type="EC" id="2.2.1.1"/>
    </reaction>
</comment>
<evidence type="ECO:0000256" key="19">
    <source>
        <dbReference type="PIRSR" id="PIRSR605478-5"/>
    </source>
</evidence>
<dbReference type="EC" id="2.2.1.1" evidence="7 14"/>
<evidence type="ECO:0000256" key="7">
    <source>
        <dbReference type="ARBA" id="ARBA00013152"/>
    </source>
</evidence>
<feature type="binding site" evidence="18">
    <location>
        <position position="189"/>
    </location>
    <ligand>
        <name>Mg(2+)</name>
        <dbReference type="ChEBI" id="CHEBI:18420"/>
    </ligand>
</feature>
<comment type="subunit">
    <text evidence="6 20">Homodimer.</text>
</comment>
<keyword evidence="8 20" id="KW-0808">Transferase</keyword>
<feature type="site" description="Important for catalytic activity" evidence="19">
    <location>
        <position position="263"/>
    </location>
</feature>
<feature type="binding site" evidence="17">
    <location>
        <position position="68"/>
    </location>
    <ligand>
        <name>thiamine diphosphate</name>
        <dbReference type="ChEBI" id="CHEBI:58937"/>
    </ligand>
</feature>
<dbReference type="GO" id="GO:0004802">
    <property type="term" value="F:transketolase activity"/>
    <property type="evidence" value="ECO:0007669"/>
    <property type="project" value="UniProtKB-UniRule"/>
</dbReference>
<dbReference type="SUPFAM" id="SSF52518">
    <property type="entry name" value="Thiamin diphosphate-binding fold (THDP-binding)"/>
    <property type="match status" value="2"/>
</dbReference>
<evidence type="ECO:0000256" key="3">
    <source>
        <dbReference type="ARBA" id="ARBA00001941"/>
    </source>
</evidence>
<feature type="binding site" evidence="16">
    <location>
        <position position="358"/>
    </location>
    <ligand>
        <name>substrate</name>
    </ligand>
</feature>
<dbReference type="GO" id="GO:0046872">
    <property type="term" value="F:metal ion binding"/>
    <property type="evidence" value="ECO:0007669"/>
    <property type="project" value="UniProtKB-KW"/>
</dbReference>
<keyword evidence="11 18" id="KW-0460">Magnesium</keyword>
<gene>
    <name evidence="22" type="ORF">HNQ46_002320</name>
</gene>
<evidence type="ECO:0000256" key="14">
    <source>
        <dbReference type="NCBIfam" id="TIGR00232"/>
    </source>
</evidence>
<evidence type="ECO:0000256" key="18">
    <source>
        <dbReference type="PIRSR" id="PIRSR605478-4"/>
    </source>
</evidence>
<feature type="binding site" evidence="16">
    <location>
        <position position="263"/>
    </location>
    <ligand>
        <name>substrate</name>
    </ligand>
</feature>
<feature type="active site" description="Proton donor" evidence="15">
    <location>
        <position position="412"/>
    </location>
</feature>
<dbReference type="NCBIfam" id="TIGR00232">
    <property type="entry name" value="tktlase_bact"/>
    <property type="match status" value="1"/>
</dbReference>
<dbReference type="InterPro" id="IPR005475">
    <property type="entry name" value="Transketolase-like_Pyr-bd"/>
</dbReference>